<accession>A0A2Z2NR34</accession>
<keyword evidence="3" id="KW-1185">Reference proteome</keyword>
<dbReference type="AlphaFoldDB" id="A0A2Z2NR34"/>
<dbReference type="InterPro" id="IPR007069">
    <property type="entry name" value="Transposase_32"/>
</dbReference>
<dbReference type="PANTHER" id="PTHR37023">
    <property type="entry name" value="TRANSPOSASE"/>
    <property type="match status" value="1"/>
</dbReference>
<reference evidence="2 3" key="1">
    <citation type="submission" date="2016-12" db="EMBL/GenBank/DDBJ databases">
        <authorList>
            <person name="Song W.-J."/>
            <person name="Kurnit D.M."/>
        </authorList>
    </citation>
    <scope>NUCLEOTIDE SEQUENCE [LARGE SCALE GENOMIC DNA]</scope>
    <source>
        <strain evidence="2 3">IMCC3135</strain>
    </source>
</reference>
<organism evidence="2 3">
    <name type="scientific">Granulosicoccus antarcticus IMCC3135</name>
    <dbReference type="NCBI Taxonomy" id="1192854"/>
    <lineage>
        <taxon>Bacteria</taxon>
        <taxon>Pseudomonadati</taxon>
        <taxon>Pseudomonadota</taxon>
        <taxon>Gammaproteobacteria</taxon>
        <taxon>Chromatiales</taxon>
        <taxon>Granulosicoccaceae</taxon>
        <taxon>Granulosicoccus</taxon>
    </lineage>
</organism>
<evidence type="ECO:0000313" key="2">
    <source>
        <dbReference type="EMBL" id="ASJ73882.1"/>
    </source>
</evidence>
<feature type="domain" description="Transposase IS801/IS1294" evidence="1">
    <location>
        <begin position="54"/>
        <end position="165"/>
    </location>
</feature>
<dbReference type="EMBL" id="CP018632">
    <property type="protein sequence ID" value="ASJ73882.1"/>
    <property type="molecule type" value="Genomic_DNA"/>
</dbReference>
<dbReference type="GO" id="GO:0003677">
    <property type="term" value="F:DNA binding"/>
    <property type="evidence" value="ECO:0007669"/>
    <property type="project" value="InterPro"/>
</dbReference>
<dbReference type="GO" id="GO:0006313">
    <property type="term" value="P:DNA transposition"/>
    <property type="evidence" value="ECO:0007669"/>
    <property type="project" value="InterPro"/>
</dbReference>
<gene>
    <name evidence="2" type="ORF">IMCC3135_19015</name>
</gene>
<dbReference type="PANTHER" id="PTHR37023:SF1">
    <property type="entry name" value="ISSOD25 TRANSPOSASE TNPA_ISSOD25"/>
    <property type="match status" value="1"/>
</dbReference>
<dbReference type="GO" id="GO:0004803">
    <property type="term" value="F:transposase activity"/>
    <property type="evidence" value="ECO:0007669"/>
    <property type="project" value="InterPro"/>
</dbReference>
<evidence type="ECO:0000259" key="1">
    <source>
        <dbReference type="Pfam" id="PF04986"/>
    </source>
</evidence>
<proteinExistence type="predicted"/>
<name>A0A2Z2NR34_9GAMM</name>
<dbReference type="KEGG" id="gai:IMCC3135_19015"/>
<sequence>MRLSECHWEGHWDLMVPGMLPAKPTCSRSGHCLAGSGDGWSVHYASRPIKGELHRIKHPGEIDQRLDELMKPDWVVFSKPCPTHAGSVIDYLGRYSHRIAISDQRIVSVDNDQVRFQYKDYAGGGERKTMALDAMEFIRRYLLHVLPKGLMRIRHYGLLANRCRRKKIKLVREALNATNDPVKGQEKPSTTSSKDTVVVCPRCRKGHLHFSTLSSHSRSTEGITMH</sequence>
<dbReference type="Proteomes" id="UP000250079">
    <property type="component" value="Chromosome"/>
</dbReference>
<protein>
    <recommendedName>
        <fullName evidence="1">Transposase IS801/IS1294 domain-containing protein</fullName>
    </recommendedName>
</protein>
<evidence type="ECO:0000313" key="3">
    <source>
        <dbReference type="Proteomes" id="UP000250079"/>
    </source>
</evidence>
<dbReference type="Pfam" id="PF04986">
    <property type="entry name" value="Y2_Tnp"/>
    <property type="match status" value="1"/>
</dbReference>